<sequence>MTDKLTFSVIWTLTPEGKILSEWFGRTIIRSCTKLSYEHAQSMIESPAQPIPEKVLPPISPEHTSQEVHQAVLNLHRIAKELRKQRFVDGALRLDQVSNCLLLVQLTNVTCVWTQCGEMWHGGLGLVLLHLSPVTTLRQGSPRQHRHPAPNDVSQGKRRASVGGPGAKTPLSFP</sequence>
<dbReference type="AlphaFoldDB" id="A0A2Y9QFD3"/>
<dbReference type="InterPro" id="IPR050180">
    <property type="entry name" value="RNR_Ribonuclease"/>
</dbReference>
<gene>
    <name evidence="4" type="primary">LOC111819024</name>
</gene>
<dbReference type="GO" id="GO:0000932">
    <property type="term" value="C:P-body"/>
    <property type="evidence" value="ECO:0007669"/>
    <property type="project" value="TreeGrafter"/>
</dbReference>
<dbReference type="STRING" id="127582.A0A2Y9QFD3"/>
<dbReference type="PANTHER" id="PTHR23355:SF9">
    <property type="entry name" value="DIS3-LIKE EXONUCLEASE 2"/>
    <property type="match status" value="1"/>
</dbReference>
<dbReference type="PANTHER" id="PTHR23355">
    <property type="entry name" value="RIBONUCLEASE"/>
    <property type="match status" value="1"/>
</dbReference>
<dbReference type="Proteomes" id="UP000248480">
    <property type="component" value="Unplaced"/>
</dbReference>
<dbReference type="RefSeq" id="XP_023580236.1">
    <property type="nucleotide sequence ID" value="XM_023724468.1"/>
</dbReference>
<dbReference type="InterPro" id="IPR012340">
    <property type="entry name" value="NA-bd_OB-fold"/>
</dbReference>
<organism evidence="3 4">
    <name type="scientific">Trichechus manatus latirostris</name>
    <name type="common">Florida manatee</name>
    <dbReference type="NCBI Taxonomy" id="127582"/>
    <lineage>
        <taxon>Eukaryota</taxon>
        <taxon>Metazoa</taxon>
        <taxon>Chordata</taxon>
        <taxon>Craniata</taxon>
        <taxon>Vertebrata</taxon>
        <taxon>Euteleostomi</taxon>
        <taxon>Mammalia</taxon>
        <taxon>Eutheria</taxon>
        <taxon>Afrotheria</taxon>
        <taxon>Sirenia</taxon>
        <taxon>Trichechidae</taxon>
        <taxon>Trichechus</taxon>
    </lineage>
</organism>
<dbReference type="GO" id="GO:0006402">
    <property type="term" value="P:mRNA catabolic process"/>
    <property type="evidence" value="ECO:0007669"/>
    <property type="project" value="TreeGrafter"/>
</dbReference>
<evidence type="ECO:0000313" key="4">
    <source>
        <dbReference type="RefSeq" id="XP_023580236.1"/>
    </source>
</evidence>
<protein>
    <submittedName>
        <fullName evidence="4">DIS3-like exonuclease 2</fullName>
    </submittedName>
</protein>
<feature type="domain" description="RNB" evidence="2">
    <location>
        <begin position="3"/>
        <end position="104"/>
    </location>
</feature>
<evidence type="ECO:0000259" key="2">
    <source>
        <dbReference type="Pfam" id="PF00773"/>
    </source>
</evidence>
<dbReference type="InParanoid" id="A0A2Y9QFD3"/>
<keyword evidence="3" id="KW-1185">Reference proteome</keyword>
<dbReference type="GeneID" id="111819024"/>
<dbReference type="SUPFAM" id="SSF50249">
    <property type="entry name" value="Nucleic acid-binding proteins"/>
    <property type="match status" value="1"/>
</dbReference>
<dbReference type="KEGG" id="tmu:111819024"/>
<dbReference type="Pfam" id="PF00773">
    <property type="entry name" value="RNB"/>
    <property type="match status" value="1"/>
</dbReference>
<proteinExistence type="predicted"/>
<evidence type="ECO:0000256" key="1">
    <source>
        <dbReference type="SAM" id="MobiDB-lite"/>
    </source>
</evidence>
<dbReference type="GO" id="GO:0010587">
    <property type="term" value="P:miRNA catabolic process"/>
    <property type="evidence" value="ECO:0007669"/>
    <property type="project" value="TreeGrafter"/>
</dbReference>
<name>A0A2Y9QFD3_TRIMA</name>
<accession>A0A2Y9QFD3</accession>
<feature type="region of interest" description="Disordered" evidence="1">
    <location>
        <begin position="138"/>
        <end position="174"/>
    </location>
</feature>
<dbReference type="GO" id="GO:0000175">
    <property type="term" value="F:3'-5'-RNA exonuclease activity"/>
    <property type="evidence" value="ECO:0007669"/>
    <property type="project" value="TreeGrafter"/>
</dbReference>
<evidence type="ECO:0000313" key="3">
    <source>
        <dbReference type="Proteomes" id="UP000248480"/>
    </source>
</evidence>
<dbReference type="InterPro" id="IPR001900">
    <property type="entry name" value="RNase_II/R"/>
</dbReference>
<dbReference type="GO" id="GO:0003723">
    <property type="term" value="F:RNA binding"/>
    <property type="evidence" value="ECO:0007669"/>
    <property type="project" value="InterPro"/>
</dbReference>
<reference evidence="4" key="1">
    <citation type="submission" date="2025-08" db="UniProtKB">
        <authorList>
            <consortium name="RefSeq"/>
        </authorList>
    </citation>
    <scope>IDENTIFICATION</scope>
</reference>